<keyword evidence="1" id="KW-0472">Membrane</keyword>
<dbReference type="Proteomes" id="UP000198862">
    <property type="component" value="Unassembled WGS sequence"/>
</dbReference>
<feature type="transmembrane region" description="Helical" evidence="1">
    <location>
        <begin position="21"/>
        <end position="40"/>
    </location>
</feature>
<sequence length="97" mass="10767">MENSTRTSRIQPDWWSKSIAGIFLGLLLSVGLVGIFAWSGPGGIAAPVKVQFNMWLISPIWLLILSFTYMFKTGLRAFICLSSANIVIYLILFAVRA</sequence>
<keyword evidence="1" id="KW-0812">Transmembrane</keyword>
<feature type="transmembrane region" description="Helical" evidence="1">
    <location>
        <begin position="52"/>
        <end position="71"/>
    </location>
</feature>
<evidence type="ECO:0000313" key="3">
    <source>
        <dbReference type="Proteomes" id="UP000198862"/>
    </source>
</evidence>
<feature type="transmembrane region" description="Helical" evidence="1">
    <location>
        <begin position="78"/>
        <end position="95"/>
    </location>
</feature>
<accession>A0A1I1S9Z1</accession>
<name>A0A1I1S9Z1_9GAMM</name>
<dbReference type="EMBL" id="FOLO01000055">
    <property type="protein sequence ID" value="SFD41448.1"/>
    <property type="molecule type" value="Genomic_DNA"/>
</dbReference>
<protein>
    <submittedName>
        <fullName evidence="2">Uncharacterized protein</fullName>
    </submittedName>
</protein>
<reference evidence="2 3" key="1">
    <citation type="submission" date="2016-10" db="EMBL/GenBank/DDBJ databases">
        <authorList>
            <person name="de Groot N.N."/>
        </authorList>
    </citation>
    <scope>NUCLEOTIDE SEQUENCE [LARGE SCALE GENOMIC DNA]</scope>
    <source>
        <strain evidence="2 3">DSM 6059</strain>
    </source>
</reference>
<organism evidence="2 3">
    <name type="scientific">Pseudoalteromonas denitrificans DSM 6059</name>
    <dbReference type="NCBI Taxonomy" id="1123010"/>
    <lineage>
        <taxon>Bacteria</taxon>
        <taxon>Pseudomonadati</taxon>
        <taxon>Pseudomonadota</taxon>
        <taxon>Gammaproteobacteria</taxon>
        <taxon>Alteromonadales</taxon>
        <taxon>Pseudoalteromonadaceae</taxon>
        <taxon>Pseudoalteromonas</taxon>
    </lineage>
</organism>
<keyword evidence="1" id="KW-1133">Transmembrane helix</keyword>
<evidence type="ECO:0000313" key="2">
    <source>
        <dbReference type="EMBL" id="SFD41448.1"/>
    </source>
</evidence>
<dbReference type="OrthoDB" id="8911335at2"/>
<dbReference type="RefSeq" id="WP_091989956.1">
    <property type="nucleotide sequence ID" value="NZ_FOLO01000055.1"/>
</dbReference>
<dbReference type="AlphaFoldDB" id="A0A1I1S9Z1"/>
<evidence type="ECO:0000256" key="1">
    <source>
        <dbReference type="SAM" id="Phobius"/>
    </source>
</evidence>
<dbReference type="STRING" id="1123010.SAMN02745724_04458"/>
<gene>
    <name evidence="2" type="ORF">SAMN02745724_04458</name>
</gene>
<keyword evidence="3" id="KW-1185">Reference proteome</keyword>
<proteinExistence type="predicted"/>